<name>A0A6J5MM69_9CAUD</name>
<organism evidence="1">
    <name type="scientific">uncultured Caudovirales phage</name>
    <dbReference type="NCBI Taxonomy" id="2100421"/>
    <lineage>
        <taxon>Viruses</taxon>
        <taxon>Duplodnaviria</taxon>
        <taxon>Heunggongvirae</taxon>
        <taxon>Uroviricota</taxon>
        <taxon>Caudoviricetes</taxon>
        <taxon>Peduoviridae</taxon>
        <taxon>Maltschvirus</taxon>
        <taxon>Maltschvirus maltsch</taxon>
    </lineage>
</organism>
<evidence type="ECO:0000313" key="1">
    <source>
        <dbReference type="EMBL" id="CAB4147904.1"/>
    </source>
</evidence>
<dbReference type="EMBL" id="LR796483">
    <property type="protein sequence ID" value="CAB4147904.1"/>
    <property type="molecule type" value="Genomic_DNA"/>
</dbReference>
<sequence>MTVQLTAIKLVEEGVYLVSNNSYYRLEVDGIPTEKRTIVVQDLSSICYVKTIQRKIVAYKEAETENVKSPEAYLLEKGELAGKGRVASDGENFLFGNIDDELRYIRYVKTWMPVYSELSYEKLPVQVAVTEVRTESGDPDIKSLWNAPSVGSKFCLYGLNRNVYAVKSFREACEASSLKFSIASHSGIRFAQVEGRYVFDNGMNFGEQAFVGTLEQCKQEKERILKRVNEAISLFLAKRNNIKVSNIVGVIDKLEVIRKCVLTVSPMKASAQRHLESVNLVSKLILELRAQIPL</sequence>
<gene>
    <name evidence="1" type="ORF">UFOVP431_55</name>
</gene>
<protein>
    <submittedName>
        <fullName evidence="1">Uncharacterized protein</fullName>
    </submittedName>
</protein>
<reference evidence="1" key="1">
    <citation type="submission" date="2020-04" db="EMBL/GenBank/DDBJ databases">
        <authorList>
            <person name="Chiriac C."/>
            <person name="Salcher M."/>
            <person name="Ghai R."/>
            <person name="Kavagutti S V."/>
        </authorList>
    </citation>
    <scope>NUCLEOTIDE SEQUENCE</scope>
</reference>
<accession>A0A6J5MM69</accession>
<proteinExistence type="predicted"/>